<sequence length="262" mass="28634">MTAPTTAEHWDPQEYETHAGFVPFMTNAITDQLHQHVQPGDRVLDLGCGHGKLTKVLQDDNGYDVVGVDSSAAMVDAARAEGCRDVRVADGHDLAAAGIASGEFDAVFSNAALHWMKRDPHQVAQEVHRVLKPGGCFVAEMGGFLNVAVIHVALINAVTSRGHDGLALSPWYFPSQDEYRGVLESNGFAVEAIDLVPRITPLPTDVKGWLRTFGGPFLEPFTDPAEREAILDEVQTQLAPALCRQGKWAVMYNRLRVVARKR</sequence>
<dbReference type="SUPFAM" id="SSF53335">
    <property type="entry name" value="S-adenosyl-L-methionine-dependent methyltransferases"/>
    <property type="match status" value="1"/>
</dbReference>
<dbReference type="EMBL" id="JANBPT010000837">
    <property type="protein sequence ID" value="KAJ1912393.1"/>
    <property type="molecule type" value="Genomic_DNA"/>
</dbReference>
<comment type="caution">
    <text evidence="2">The sequence shown here is derived from an EMBL/GenBank/DDBJ whole genome shotgun (WGS) entry which is preliminary data.</text>
</comment>
<dbReference type="InterPro" id="IPR029063">
    <property type="entry name" value="SAM-dependent_MTases_sf"/>
</dbReference>
<feature type="domain" description="Methyltransferase type 11" evidence="1">
    <location>
        <begin position="44"/>
        <end position="138"/>
    </location>
</feature>
<organism evidence="2 3">
    <name type="scientific">Tieghemiomyces parasiticus</name>
    <dbReference type="NCBI Taxonomy" id="78921"/>
    <lineage>
        <taxon>Eukaryota</taxon>
        <taxon>Fungi</taxon>
        <taxon>Fungi incertae sedis</taxon>
        <taxon>Zoopagomycota</taxon>
        <taxon>Kickxellomycotina</taxon>
        <taxon>Dimargaritomycetes</taxon>
        <taxon>Dimargaritales</taxon>
        <taxon>Dimargaritaceae</taxon>
        <taxon>Tieghemiomyces</taxon>
    </lineage>
</organism>
<dbReference type="OrthoDB" id="6329284at2759"/>
<dbReference type="CDD" id="cd02440">
    <property type="entry name" value="AdoMet_MTases"/>
    <property type="match status" value="1"/>
</dbReference>
<protein>
    <recommendedName>
        <fullName evidence="1">Methyltransferase type 11 domain-containing protein</fullName>
    </recommendedName>
</protein>
<dbReference type="AlphaFoldDB" id="A0A9W7ZVD5"/>
<gene>
    <name evidence="2" type="ORF">IWQ60_009685</name>
</gene>
<evidence type="ECO:0000313" key="3">
    <source>
        <dbReference type="Proteomes" id="UP001150569"/>
    </source>
</evidence>
<dbReference type="GO" id="GO:0008757">
    <property type="term" value="F:S-adenosylmethionine-dependent methyltransferase activity"/>
    <property type="evidence" value="ECO:0007669"/>
    <property type="project" value="InterPro"/>
</dbReference>
<evidence type="ECO:0000259" key="1">
    <source>
        <dbReference type="Pfam" id="PF08241"/>
    </source>
</evidence>
<dbReference type="Proteomes" id="UP001150569">
    <property type="component" value="Unassembled WGS sequence"/>
</dbReference>
<dbReference type="Pfam" id="PF08241">
    <property type="entry name" value="Methyltransf_11"/>
    <property type="match status" value="1"/>
</dbReference>
<dbReference type="Gene3D" id="3.40.50.150">
    <property type="entry name" value="Vaccinia Virus protein VP39"/>
    <property type="match status" value="1"/>
</dbReference>
<evidence type="ECO:0000313" key="2">
    <source>
        <dbReference type="EMBL" id="KAJ1912393.1"/>
    </source>
</evidence>
<proteinExistence type="predicted"/>
<dbReference type="InterPro" id="IPR013216">
    <property type="entry name" value="Methyltransf_11"/>
</dbReference>
<dbReference type="PANTHER" id="PTHR43861:SF1">
    <property type="entry name" value="TRANS-ACONITATE 2-METHYLTRANSFERASE"/>
    <property type="match status" value="1"/>
</dbReference>
<name>A0A9W7ZVD5_9FUNG</name>
<dbReference type="PANTHER" id="PTHR43861">
    <property type="entry name" value="TRANS-ACONITATE 2-METHYLTRANSFERASE-RELATED"/>
    <property type="match status" value="1"/>
</dbReference>
<reference evidence="2" key="1">
    <citation type="submission" date="2022-07" db="EMBL/GenBank/DDBJ databases">
        <title>Phylogenomic reconstructions and comparative analyses of Kickxellomycotina fungi.</title>
        <authorList>
            <person name="Reynolds N.K."/>
            <person name="Stajich J.E."/>
            <person name="Barry K."/>
            <person name="Grigoriev I.V."/>
            <person name="Crous P."/>
            <person name="Smith M.E."/>
        </authorList>
    </citation>
    <scope>NUCLEOTIDE SEQUENCE</scope>
    <source>
        <strain evidence="2">RSA 861</strain>
    </source>
</reference>
<keyword evidence="3" id="KW-1185">Reference proteome</keyword>
<accession>A0A9W7ZVD5</accession>